<dbReference type="GO" id="GO:0006364">
    <property type="term" value="P:rRNA processing"/>
    <property type="evidence" value="ECO:0007669"/>
    <property type="project" value="InterPro"/>
</dbReference>
<protein>
    <submittedName>
        <fullName evidence="10">Endoribonuclease YbeY-like</fullName>
    </submittedName>
</protein>
<dbReference type="RefSeq" id="XP_023382603.1">
    <property type="nucleotide sequence ID" value="XM_023526835.1"/>
</dbReference>
<keyword evidence="5" id="KW-0255">Endonuclease</keyword>
<dbReference type="InterPro" id="IPR023091">
    <property type="entry name" value="MetalPrtase_cat_dom_sf_prd"/>
</dbReference>
<dbReference type="GO" id="GO:0004222">
    <property type="term" value="F:metalloendopeptidase activity"/>
    <property type="evidence" value="ECO:0007669"/>
    <property type="project" value="InterPro"/>
</dbReference>
<evidence type="ECO:0000256" key="5">
    <source>
        <dbReference type="ARBA" id="ARBA00022759"/>
    </source>
</evidence>
<keyword evidence="3" id="KW-0540">Nuclease</keyword>
<feature type="non-terminal residue" evidence="10">
    <location>
        <position position="1"/>
    </location>
</feature>
<dbReference type="PROSITE" id="PS01306">
    <property type="entry name" value="UPF0054"/>
    <property type="match status" value="1"/>
</dbReference>
<evidence type="ECO:0000256" key="8">
    <source>
        <dbReference type="SAM" id="MobiDB-lite"/>
    </source>
</evidence>
<accession>A0A6P6C5H5</accession>
<evidence type="ECO:0000256" key="4">
    <source>
        <dbReference type="ARBA" id="ARBA00022723"/>
    </source>
</evidence>
<dbReference type="AlphaFoldDB" id="A0A6P6C5H5"/>
<evidence type="ECO:0000256" key="7">
    <source>
        <dbReference type="ARBA" id="ARBA00022833"/>
    </source>
</evidence>
<name>A0A6P6C5H5_PTEVA</name>
<keyword evidence="7" id="KW-0862">Zinc</keyword>
<evidence type="ECO:0000256" key="6">
    <source>
        <dbReference type="ARBA" id="ARBA00022801"/>
    </source>
</evidence>
<comment type="similarity">
    <text evidence="2">Belongs to the endoribonuclease YbeY family.</text>
</comment>
<keyword evidence="4" id="KW-0479">Metal-binding</keyword>
<dbReference type="InterPro" id="IPR002036">
    <property type="entry name" value="YbeY"/>
</dbReference>
<dbReference type="Gene3D" id="3.40.390.30">
    <property type="entry name" value="Metalloproteases ('zincins'), catalytic domain"/>
    <property type="match status" value="1"/>
</dbReference>
<gene>
    <name evidence="10" type="primary">LOC111734977</name>
</gene>
<evidence type="ECO:0000313" key="10">
    <source>
        <dbReference type="RefSeq" id="XP_023382603.1"/>
    </source>
</evidence>
<dbReference type="InterPro" id="IPR020549">
    <property type="entry name" value="YbeY_CS"/>
</dbReference>
<feature type="region of interest" description="Disordered" evidence="8">
    <location>
        <begin position="60"/>
        <end position="80"/>
    </location>
</feature>
<evidence type="ECO:0000256" key="3">
    <source>
        <dbReference type="ARBA" id="ARBA00022722"/>
    </source>
</evidence>
<evidence type="ECO:0000256" key="2">
    <source>
        <dbReference type="ARBA" id="ARBA00010875"/>
    </source>
</evidence>
<dbReference type="KEGG" id="pvp:111734977"/>
<sequence>QQVTATHGLCHLLGFTHNTEAEWQKMHQKEKQILEELGRRLGARLQPLRCCRGPSYIPLGHGRASPSSLLDPPLRPTDLT</sequence>
<dbReference type="GO" id="GO:0046872">
    <property type="term" value="F:metal ion binding"/>
    <property type="evidence" value="ECO:0007669"/>
    <property type="project" value="UniProtKB-KW"/>
</dbReference>
<keyword evidence="9" id="KW-1185">Reference proteome</keyword>
<organism evidence="9 10">
    <name type="scientific">Pteropus vampyrus</name>
    <name type="common">Large flying fox</name>
    <dbReference type="NCBI Taxonomy" id="132908"/>
    <lineage>
        <taxon>Eukaryota</taxon>
        <taxon>Metazoa</taxon>
        <taxon>Chordata</taxon>
        <taxon>Craniata</taxon>
        <taxon>Vertebrata</taxon>
        <taxon>Euteleostomi</taxon>
        <taxon>Mammalia</taxon>
        <taxon>Eutheria</taxon>
        <taxon>Laurasiatheria</taxon>
        <taxon>Chiroptera</taxon>
        <taxon>Yinpterochiroptera</taxon>
        <taxon>Pteropodoidea</taxon>
        <taxon>Pteropodidae</taxon>
        <taxon>Pteropodinae</taxon>
        <taxon>Pteropus</taxon>
    </lineage>
</organism>
<keyword evidence="6" id="KW-0378">Hydrolase</keyword>
<evidence type="ECO:0000313" key="9">
    <source>
        <dbReference type="Proteomes" id="UP000515202"/>
    </source>
</evidence>
<dbReference type="GeneID" id="111734977"/>
<proteinExistence type="inferred from homology"/>
<dbReference type="Pfam" id="PF02130">
    <property type="entry name" value="YbeY"/>
    <property type="match status" value="1"/>
</dbReference>
<dbReference type="SUPFAM" id="SSF55486">
    <property type="entry name" value="Metalloproteases ('zincins'), catalytic domain"/>
    <property type="match status" value="1"/>
</dbReference>
<dbReference type="GO" id="GO:0004519">
    <property type="term" value="F:endonuclease activity"/>
    <property type="evidence" value="ECO:0007669"/>
    <property type="project" value="UniProtKB-KW"/>
</dbReference>
<evidence type="ECO:0000256" key="1">
    <source>
        <dbReference type="ARBA" id="ARBA00001947"/>
    </source>
</evidence>
<comment type="cofactor">
    <cofactor evidence="1">
        <name>Zn(2+)</name>
        <dbReference type="ChEBI" id="CHEBI:29105"/>
    </cofactor>
</comment>
<reference evidence="10" key="1">
    <citation type="submission" date="2025-08" db="UniProtKB">
        <authorList>
            <consortium name="RefSeq"/>
        </authorList>
    </citation>
    <scope>IDENTIFICATION</scope>
    <source>
        <tissue evidence="10">Kidney</tissue>
    </source>
</reference>
<dbReference type="OrthoDB" id="27226at2759"/>
<feature type="compositionally biased region" description="Low complexity" evidence="8">
    <location>
        <begin position="65"/>
        <end position="80"/>
    </location>
</feature>
<dbReference type="Proteomes" id="UP000515202">
    <property type="component" value="Unplaced"/>
</dbReference>